<keyword evidence="3" id="KW-1185">Reference proteome</keyword>
<keyword evidence="1" id="KW-0812">Transmembrane</keyword>
<evidence type="ECO:0000313" key="2">
    <source>
        <dbReference type="EMBL" id="ETO25140.1"/>
    </source>
</evidence>
<protein>
    <submittedName>
        <fullName evidence="2">Guanine nucleotide-binding protein alpha-12 subunit</fullName>
    </submittedName>
</protein>
<evidence type="ECO:0000256" key="1">
    <source>
        <dbReference type="SAM" id="Phobius"/>
    </source>
</evidence>
<dbReference type="EMBL" id="ASPP01008730">
    <property type="protein sequence ID" value="ETO25140.1"/>
    <property type="molecule type" value="Genomic_DNA"/>
</dbReference>
<name>X6NFP1_RETFI</name>
<keyword evidence="1" id="KW-1133">Transmembrane helix</keyword>
<organism evidence="2 3">
    <name type="scientific">Reticulomyxa filosa</name>
    <dbReference type="NCBI Taxonomy" id="46433"/>
    <lineage>
        <taxon>Eukaryota</taxon>
        <taxon>Sar</taxon>
        <taxon>Rhizaria</taxon>
        <taxon>Retaria</taxon>
        <taxon>Foraminifera</taxon>
        <taxon>Monothalamids</taxon>
        <taxon>Reticulomyxidae</taxon>
        <taxon>Reticulomyxa</taxon>
    </lineage>
</organism>
<feature type="transmembrane region" description="Helical" evidence="1">
    <location>
        <begin position="20"/>
        <end position="40"/>
    </location>
</feature>
<dbReference type="AlphaFoldDB" id="X6NFP1"/>
<reference evidence="2 3" key="1">
    <citation type="journal article" date="2013" name="Curr. Biol.">
        <title>The Genome of the Foraminiferan Reticulomyxa filosa.</title>
        <authorList>
            <person name="Glockner G."/>
            <person name="Hulsmann N."/>
            <person name="Schleicher M."/>
            <person name="Noegel A.A."/>
            <person name="Eichinger L."/>
            <person name="Gallinger C."/>
            <person name="Pawlowski J."/>
            <person name="Sierra R."/>
            <person name="Euteneuer U."/>
            <person name="Pillet L."/>
            <person name="Moustafa A."/>
            <person name="Platzer M."/>
            <person name="Groth M."/>
            <person name="Szafranski K."/>
            <person name="Schliwa M."/>
        </authorList>
    </citation>
    <scope>NUCLEOTIDE SEQUENCE [LARGE SCALE GENOMIC DNA]</scope>
</reference>
<comment type="caution">
    <text evidence="2">The sequence shown here is derived from an EMBL/GenBank/DDBJ whole genome shotgun (WGS) entry which is preliminary data.</text>
</comment>
<dbReference type="Gene3D" id="3.40.50.300">
    <property type="entry name" value="P-loop containing nucleotide triphosphate hydrolases"/>
    <property type="match status" value="1"/>
</dbReference>
<accession>X6NFP1</accession>
<dbReference type="InterPro" id="IPR027417">
    <property type="entry name" value="P-loop_NTPase"/>
</dbReference>
<gene>
    <name evidence="2" type="ORF">RFI_12005</name>
</gene>
<keyword evidence="1" id="KW-0472">Membrane</keyword>
<evidence type="ECO:0000313" key="3">
    <source>
        <dbReference type="Proteomes" id="UP000023152"/>
    </source>
</evidence>
<proteinExistence type="predicted"/>
<dbReference type="Proteomes" id="UP000023152">
    <property type="component" value="Unassembled WGS sequence"/>
</dbReference>
<sequence length="130" mass="15211">MLRKGDFFNEKTLILFFNKHVFFFFFFPSLFGRFFLCILLKDLFVEKIKTVPISKSFTDWPNDKDSTDQKEVLDFLFAKFDNVLKKCKVVTLSSLFKHVTTALDTDMMNKIFESISNDLIKQNLKAAGVL</sequence>